<keyword evidence="6 10" id="KW-0472">Membrane</keyword>
<keyword evidence="4 10" id="KW-1133">Transmembrane helix</keyword>
<evidence type="ECO:0000313" key="12">
    <source>
        <dbReference type="EMBL" id="KEY64105.1"/>
    </source>
</evidence>
<dbReference type="GO" id="GO:0005886">
    <property type="term" value="C:plasma membrane"/>
    <property type="evidence" value="ECO:0007669"/>
    <property type="project" value="TreeGrafter"/>
</dbReference>
<organism evidence="12 13">
    <name type="scientific">Stachybotrys chartarum (strain CBS 109288 / IBT 7711)</name>
    <name type="common">Toxic black mold</name>
    <name type="synonym">Stilbospora chartarum</name>
    <dbReference type="NCBI Taxonomy" id="1280523"/>
    <lineage>
        <taxon>Eukaryota</taxon>
        <taxon>Fungi</taxon>
        <taxon>Dikarya</taxon>
        <taxon>Ascomycota</taxon>
        <taxon>Pezizomycotina</taxon>
        <taxon>Sordariomycetes</taxon>
        <taxon>Hypocreomycetidae</taxon>
        <taxon>Hypocreales</taxon>
        <taxon>Stachybotryaceae</taxon>
        <taxon>Stachybotrys</taxon>
    </lineage>
</organism>
<reference evidence="12 13" key="1">
    <citation type="journal article" date="2014" name="BMC Genomics">
        <title>Comparative genome sequencing reveals chemotype-specific gene clusters in the toxigenic black mold Stachybotrys.</title>
        <authorList>
            <person name="Semeiks J."/>
            <person name="Borek D."/>
            <person name="Otwinowski Z."/>
            <person name="Grishin N.V."/>
        </authorList>
    </citation>
    <scope>NUCLEOTIDE SEQUENCE [LARGE SCALE GENOMIC DNA]</scope>
    <source>
        <strain evidence="13">CBS 109288 / IBT 7711</strain>
    </source>
</reference>
<keyword evidence="3 8" id="KW-0812">Transmembrane</keyword>
<evidence type="ECO:0000256" key="9">
    <source>
        <dbReference type="SAM" id="MobiDB-lite"/>
    </source>
</evidence>
<keyword evidence="7 8" id="KW-0407">Ion channel</keyword>
<feature type="transmembrane region" description="Helical" evidence="10">
    <location>
        <begin position="420"/>
        <end position="440"/>
    </location>
</feature>
<evidence type="ECO:0000256" key="5">
    <source>
        <dbReference type="ARBA" id="ARBA00023065"/>
    </source>
</evidence>
<dbReference type="InterPro" id="IPR003280">
    <property type="entry name" value="2pore_dom_K_chnl"/>
</dbReference>
<keyword evidence="13" id="KW-1185">Reference proteome</keyword>
<evidence type="ECO:0000256" key="7">
    <source>
        <dbReference type="ARBA" id="ARBA00023303"/>
    </source>
</evidence>
<dbReference type="Gene3D" id="1.10.287.70">
    <property type="match status" value="2"/>
</dbReference>
<keyword evidence="5 8" id="KW-0406">Ion transport</keyword>
<dbReference type="SUPFAM" id="SSF81324">
    <property type="entry name" value="Voltage-gated potassium channels"/>
    <property type="match status" value="2"/>
</dbReference>
<feature type="transmembrane region" description="Helical" evidence="10">
    <location>
        <begin position="261"/>
        <end position="284"/>
    </location>
</feature>
<feature type="transmembrane region" description="Helical" evidence="10">
    <location>
        <begin position="125"/>
        <end position="145"/>
    </location>
</feature>
<feature type="region of interest" description="Disordered" evidence="9">
    <location>
        <begin position="589"/>
        <end position="640"/>
    </location>
</feature>
<evidence type="ECO:0000256" key="10">
    <source>
        <dbReference type="SAM" id="Phobius"/>
    </source>
</evidence>
<gene>
    <name evidence="12" type="ORF">S7711_07454</name>
</gene>
<feature type="domain" description="Potassium channel" evidence="11">
    <location>
        <begin position="210"/>
        <end position="283"/>
    </location>
</feature>
<sequence>MNDADLGDNIQDHADVAEGRMATSNPFEQEQAHRISSRWWFASSAFPMIAGTLGPVASAFSICALVRPWRQLYTPGSNVQLCPYIPDPVWLTIVNAIQLAVAIVANLFLLLNMARRVRFSVAQPVTIVGWYISSVCLIALVATAAGPLRQGVDLDELIWSQAFFYGIYAAVLYFVVATLMVVTFLGALTGHYDKDFALTLAQRTLMLQTIMFLMYLLVGALVFSTIESWGYLDAVYWADVTLFTIGFGDYSPVTDLGRALLFPYALIGIISLGLVIGSIRSLILERTRHQMDARMEERKRSRTVRIMYSRGMEGLLEPIFDENAARQDMPSSEFERRRAEFELMREIQNAATTCRRWIAMGISTGTFLVLWLVGGFVFLRSERPYQPFWNYYDSVYFCFLSLTTVGYGDLTPISNAGKSFFVFWSLLALPTMTVLISNAGDTVVKFIRDATLRLGNITILPDDKGVVDNIKHVAHNLSFGRLFPAHSDYPRREWTEERRILHKRIAGHKNMLGKKQGADDSPSGNLYSNASGNDSIAQFRSLLDDIPTGPDLHYILICEIQEISKHLRKKEPRRYSFEEWAWYLKLMGEDEGNPDTHRKPQGKVSRKNQRTRKGEPNADLAQEMQDTQRPGWSWIGERSPLVGDTEEGEWIMDRLIERLKQSLAEERAARAETRKEA</sequence>
<feature type="transmembrane region" description="Helical" evidence="10">
    <location>
        <begin position="209"/>
        <end position="232"/>
    </location>
</feature>
<evidence type="ECO:0000259" key="11">
    <source>
        <dbReference type="Pfam" id="PF07885"/>
    </source>
</evidence>
<comment type="similarity">
    <text evidence="8">Belongs to the two pore domain potassium channel (TC 1.A.1.8) family.</text>
</comment>
<feature type="compositionally biased region" description="Basic residues" evidence="9">
    <location>
        <begin position="599"/>
        <end position="611"/>
    </location>
</feature>
<dbReference type="PANTHER" id="PTHR11003">
    <property type="entry name" value="POTASSIUM CHANNEL, SUBFAMILY K"/>
    <property type="match status" value="1"/>
</dbReference>
<feature type="transmembrane region" description="Helical" evidence="10">
    <location>
        <begin position="357"/>
        <end position="379"/>
    </location>
</feature>
<feature type="transmembrane region" description="Helical" evidence="10">
    <location>
        <begin position="165"/>
        <end position="188"/>
    </location>
</feature>
<feature type="domain" description="Potassium channel" evidence="11">
    <location>
        <begin position="367"/>
        <end position="444"/>
    </location>
</feature>
<dbReference type="GO" id="GO:0015271">
    <property type="term" value="F:outward rectifier potassium channel activity"/>
    <property type="evidence" value="ECO:0007669"/>
    <property type="project" value="TreeGrafter"/>
</dbReference>
<dbReference type="GO" id="GO:0030322">
    <property type="term" value="P:stabilization of membrane potential"/>
    <property type="evidence" value="ECO:0007669"/>
    <property type="project" value="TreeGrafter"/>
</dbReference>
<evidence type="ECO:0000256" key="6">
    <source>
        <dbReference type="ARBA" id="ARBA00023136"/>
    </source>
</evidence>
<feature type="transmembrane region" description="Helical" evidence="10">
    <location>
        <begin position="39"/>
        <end position="69"/>
    </location>
</feature>
<evidence type="ECO:0000256" key="8">
    <source>
        <dbReference type="RuleBase" id="RU003857"/>
    </source>
</evidence>
<dbReference type="AlphaFoldDB" id="A0A084AFM6"/>
<evidence type="ECO:0000256" key="2">
    <source>
        <dbReference type="ARBA" id="ARBA00022448"/>
    </source>
</evidence>
<dbReference type="OrthoDB" id="297496at2759"/>
<dbReference type="PRINTS" id="PR01333">
    <property type="entry name" value="2POREKCHANEL"/>
</dbReference>
<evidence type="ECO:0000313" key="13">
    <source>
        <dbReference type="Proteomes" id="UP000028045"/>
    </source>
</evidence>
<dbReference type="Pfam" id="PF07885">
    <property type="entry name" value="Ion_trans_2"/>
    <property type="match status" value="2"/>
</dbReference>
<name>A0A084AFM6_STACB</name>
<evidence type="ECO:0000256" key="1">
    <source>
        <dbReference type="ARBA" id="ARBA00004141"/>
    </source>
</evidence>
<feature type="transmembrane region" description="Helical" evidence="10">
    <location>
        <begin position="89"/>
        <end position="113"/>
    </location>
</feature>
<dbReference type="HOGENOM" id="CLU_013394_0_0_1"/>
<keyword evidence="2 8" id="KW-0813">Transport</keyword>
<proteinExistence type="inferred from homology"/>
<dbReference type="Proteomes" id="UP000028045">
    <property type="component" value="Unassembled WGS sequence"/>
</dbReference>
<dbReference type="InterPro" id="IPR013099">
    <property type="entry name" value="K_chnl_dom"/>
</dbReference>
<evidence type="ECO:0000256" key="4">
    <source>
        <dbReference type="ARBA" id="ARBA00022989"/>
    </source>
</evidence>
<evidence type="ECO:0000256" key="3">
    <source>
        <dbReference type="ARBA" id="ARBA00022692"/>
    </source>
</evidence>
<protein>
    <recommendedName>
        <fullName evidence="11">Potassium channel domain-containing protein</fullName>
    </recommendedName>
</protein>
<feature type="transmembrane region" description="Helical" evidence="10">
    <location>
        <begin position="391"/>
        <end position="408"/>
    </location>
</feature>
<dbReference type="GO" id="GO:0022841">
    <property type="term" value="F:potassium ion leak channel activity"/>
    <property type="evidence" value="ECO:0007669"/>
    <property type="project" value="TreeGrafter"/>
</dbReference>
<dbReference type="EMBL" id="KL648752">
    <property type="protein sequence ID" value="KEY64105.1"/>
    <property type="molecule type" value="Genomic_DNA"/>
</dbReference>
<dbReference type="PANTHER" id="PTHR11003:SF342">
    <property type="entry name" value="OUTWARD-RECTIFIER POTASSIUM CHANNEL TOK1"/>
    <property type="match status" value="1"/>
</dbReference>
<comment type="subcellular location">
    <subcellularLocation>
        <location evidence="1">Membrane</location>
        <topology evidence="1">Multi-pass membrane protein</topology>
    </subcellularLocation>
</comment>
<accession>A0A084AFM6</accession>